<evidence type="ECO:0000313" key="7">
    <source>
        <dbReference type="Proteomes" id="UP000239576"/>
    </source>
</evidence>
<evidence type="ECO:0000256" key="1">
    <source>
        <dbReference type="ARBA" id="ARBA00004418"/>
    </source>
</evidence>
<gene>
    <name evidence="6" type="ORF">C7B82_27335</name>
</gene>
<reference evidence="6 7" key="2">
    <citation type="submission" date="2018-03" db="EMBL/GenBank/DDBJ databases">
        <title>The ancient ancestry and fast evolution of plastids.</title>
        <authorList>
            <person name="Moore K.R."/>
            <person name="Magnabosco C."/>
            <person name="Momper L."/>
            <person name="Gold D.A."/>
            <person name="Bosak T."/>
            <person name="Fournier G.P."/>
        </authorList>
    </citation>
    <scope>NUCLEOTIDE SEQUENCE [LARGE SCALE GENOMIC DNA]</scope>
    <source>
        <strain evidence="6 7">ULC18</strain>
    </source>
</reference>
<dbReference type="InterPro" id="IPR005669">
    <property type="entry name" value="Thiosulph/SO4-bd"/>
</dbReference>
<sequence>MSVVVPAYAIGTALQERPANPKHGAGVSNQAQLVSQKQTVELTLVSYAVTKEAFSKIIPLFQETWKREKGQEVKFNESYGGSGTQTRAVIDGLEADVTVLALGLDTGRLQKAGLVNAGWEKELPNESVVTRSVVALVTRAGNPKGIKGWEDLLKPGVSVINANPKTSGVARWNFLGLWSSVIQTGGDESKAKNYVTQVYKNTPVLAKDAREASDFFYKKGQGDVLLNYENEVVLAAQKGETGFFTVIPQVNISIDSPVAVVDKYVDKHGTREISEAFAKFLFTPEAQREFAKVGFRPVDNTVKREFARKFSPVKSLYTVKNYGGWDTVQAKFFGDGAVFDQIYVANR</sequence>
<accession>A0A2T1DVA4</accession>
<evidence type="ECO:0000256" key="2">
    <source>
        <dbReference type="ARBA" id="ARBA00006099"/>
    </source>
</evidence>
<reference evidence="7" key="1">
    <citation type="submission" date="2018-02" db="EMBL/GenBank/DDBJ databases">
        <authorList>
            <person name="Moore K."/>
            <person name="Momper L."/>
        </authorList>
    </citation>
    <scope>NUCLEOTIDE SEQUENCE [LARGE SCALE GENOMIC DNA]</scope>
    <source>
        <strain evidence="7">ULC18</strain>
    </source>
</reference>
<dbReference type="PROSITE" id="PS00757">
    <property type="entry name" value="PROK_SULFATE_BIND_2"/>
    <property type="match status" value="1"/>
</dbReference>
<dbReference type="Pfam" id="PF13531">
    <property type="entry name" value="SBP_bac_11"/>
    <property type="match status" value="1"/>
</dbReference>
<comment type="caution">
    <text evidence="6">The sequence shown here is derived from an EMBL/GenBank/DDBJ whole genome shotgun (WGS) entry which is preliminary data.</text>
</comment>
<dbReference type="PANTHER" id="PTHR30368:SF2">
    <property type="entry name" value="SULFATE-BINDING PROTEIN"/>
    <property type="match status" value="1"/>
</dbReference>
<dbReference type="Gene3D" id="3.40.190.10">
    <property type="entry name" value="Periplasmic binding protein-like II"/>
    <property type="match status" value="2"/>
</dbReference>
<dbReference type="Proteomes" id="UP000239576">
    <property type="component" value="Unassembled WGS sequence"/>
</dbReference>
<dbReference type="AlphaFoldDB" id="A0A2T1DVA4"/>
<dbReference type="GO" id="GO:1901681">
    <property type="term" value="F:sulfur compound binding"/>
    <property type="evidence" value="ECO:0007669"/>
    <property type="project" value="InterPro"/>
</dbReference>
<dbReference type="PANTHER" id="PTHR30368">
    <property type="entry name" value="SULFATE-BINDING PROTEIN"/>
    <property type="match status" value="1"/>
</dbReference>
<protein>
    <submittedName>
        <fullName evidence="6">Sulfate ABC transporter substrate-binding protein</fullName>
    </submittedName>
</protein>
<keyword evidence="5" id="KW-0574">Periplasm</keyword>
<dbReference type="OrthoDB" id="9802127at2"/>
<dbReference type="GO" id="GO:0140104">
    <property type="term" value="F:molecular carrier activity"/>
    <property type="evidence" value="ECO:0007669"/>
    <property type="project" value="InterPro"/>
</dbReference>
<dbReference type="GO" id="GO:1902358">
    <property type="term" value="P:sulfate transmembrane transport"/>
    <property type="evidence" value="ECO:0007669"/>
    <property type="project" value="InterPro"/>
</dbReference>
<keyword evidence="3" id="KW-0813">Transport</keyword>
<keyword evidence="7" id="KW-1185">Reference proteome</keyword>
<comment type="similarity">
    <text evidence="2">Belongs to the prokaryotic sulfate-binding protein family.</text>
</comment>
<organism evidence="6 7">
    <name type="scientific">Stenomitos frigidus ULC18</name>
    <dbReference type="NCBI Taxonomy" id="2107698"/>
    <lineage>
        <taxon>Bacteria</taxon>
        <taxon>Bacillati</taxon>
        <taxon>Cyanobacteriota</taxon>
        <taxon>Cyanophyceae</taxon>
        <taxon>Leptolyngbyales</taxon>
        <taxon>Leptolyngbyaceae</taxon>
        <taxon>Stenomitos</taxon>
    </lineage>
</organism>
<dbReference type="EMBL" id="PVWK01000148">
    <property type="protein sequence ID" value="PSB24361.1"/>
    <property type="molecule type" value="Genomic_DNA"/>
</dbReference>
<evidence type="ECO:0000256" key="5">
    <source>
        <dbReference type="ARBA" id="ARBA00022764"/>
    </source>
</evidence>
<keyword evidence="4" id="KW-0732">Signal</keyword>
<dbReference type="SUPFAM" id="SSF53850">
    <property type="entry name" value="Periplasmic binding protein-like II"/>
    <property type="match status" value="1"/>
</dbReference>
<name>A0A2T1DVA4_9CYAN</name>
<evidence type="ECO:0000256" key="4">
    <source>
        <dbReference type="ARBA" id="ARBA00022729"/>
    </source>
</evidence>
<comment type="subcellular location">
    <subcellularLocation>
        <location evidence="1">Periplasm</location>
    </subcellularLocation>
</comment>
<evidence type="ECO:0000256" key="3">
    <source>
        <dbReference type="ARBA" id="ARBA00022448"/>
    </source>
</evidence>
<dbReference type="CDD" id="cd01005">
    <property type="entry name" value="PBP2_CysP"/>
    <property type="match status" value="1"/>
</dbReference>
<dbReference type="NCBIfam" id="TIGR00971">
    <property type="entry name" value="3a0106s03"/>
    <property type="match status" value="1"/>
</dbReference>
<dbReference type="InterPro" id="IPR034408">
    <property type="entry name" value="Sulphate/thiosulphate_BS"/>
</dbReference>
<evidence type="ECO:0000313" key="6">
    <source>
        <dbReference type="EMBL" id="PSB24361.1"/>
    </source>
</evidence>
<dbReference type="GO" id="GO:0042597">
    <property type="term" value="C:periplasmic space"/>
    <property type="evidence" value="ECO:0007669"/>
    <property type="project" value="UniProtKB-SubCell"/>
</dbReference>
<proteinExistence type="inferred from homology"/>